<dbReference type="InterPro" id="IPR013736">
    <property type="entry name" value="Xaa-Pro_dipept_C"/>
</dbReference>
<proteinExistence type="predicted"/>
<evidence type="ECO:0000313" key="3">
    <source>
        <dbReference type="EMBL" id="KAH7014012.1"/>
    </source>
</evidence>
<protein>
    <submittedName>
        <fullName evidence="3">Alpha/Beta hydrolase protein</fullName>
    </submittedName>
</protein>
<dbReference type="Pfam" id="PF08530">
    <property type="entry name" value="PepX_C"/>
    <property type="match status" value="1"/>
</dbReference>
<dbReference type="NCBIfam" id="TIGR00976">
    <property type="entry name" value="CocE_NonD"/>
    <property type="match status" value="1"/>
</dbReference>
<dbReference type="InterPro" id="IPR005674">
    <property type="entry name" value="CocE/Ser_esterase"/>
</dbReference>
<comment type="caution">
    <text evidence="3">The sequence shown here is derived from an EMBL/GenBank/DDBJ whole genome shotgun (WGS) entry which is preliminary data.</text>
</comment>
<dbReference type="InterPro" id="IPR000383">
    <property type="entry name" value="Xaa-Pro-like_dom"/>
</dbReference>
<dbReference type="PANTHER" id="PTHR43056:SF10">
    <property type="entry name" value="COCE_NOND FAMILY, PUTATIVE (AFU_ORTHOLOGUE AFUA_7G00600)-RELATED"/>
    <property type="match status" value="1"/>
</dbReference>
<organism evidence="3 4">
    <name type="scientific">Macrophomina phaseolina</name>
    <dbReference type="NCBI Taxonomy" id="35725"/>
    <lineage>
        <taxon>Eukaryota</taxon>
        <taxon>Fungi</taxon>
        <taxon>Dikarya</taxon>
        <taxon>Ascomycota</taxon>
        <taxon>Pezizomycotina</taxon>
        <taxon>Dothideomycetes</taxon>
        <taxon>Dothideomycetes incertae sedis</taxon>
        <taxon>Botryosphaeriales</taxon>
        <taxon>Botryosphaeriaceae</taxon>
        <taxon>Macrophomina</taxon>
    </lineage>
</organism>
<dbReference type="GO" id="GO:0016787">
    <property type="term" value="F:hydrolase activity"/>
    <property type="evidence" value="ECO:0007669"/>
    <property type="project" value="UniProtKB-KW"/>
</dbReference>
<dbReference type="Gene3D" id="3.40.50.1820">
    <property type="entry name" value="alpha/beta hydrolase"/>
    <property type="match status" value="1"/>
</dbReference>
<dbReference type="InterPro" id="IPR050585">
    <property type="entry name" value="Xaa-Pro_dipeptidyl-ppase/CocE"/>
</dbReference>
<dbReference type="EMBL" id="JAGTJR010000083">
    <property type="protein sequence ID" value="KAH7014012.1"/>
    <property type="molecule type" value="Genomic_DNA"/>
</dbReference>
<sequence>MADHIEIAGLKVPLIDTVRPEDQTDMFPYVKQTRKTEVLPKGWQKASNKRPLPAPIVYDQHIPVTLRDGVKIYVDVLRPHETQEKVPALLAISPYGNGGNGFKIYENTPFRVGVAEEKTSGLEKFESVDPAEWIPRGYAIVNVDVRGSWDSEGNLYIEGSQPGIDGYDVCEFIAAQDWCNGSVSMQGNSWLATTQWTTAVQKPPSLKCIAPWEGFTDKYREVCCRGGIPNKPFVSFIFNKTIRGRQKREDVAAMLEKDHLMNPYWADKNIDTTKIEIPIYALASYSSAIHGFGTVKSYRNAASTKKWLRIHPTQEWYDLYTPEANNDLQKFFDRYLKNIDNDWEKTTPVRVSVLRYNQNPLVNLPFSQYPPKETTYKTLYLSSSNSLSASPTATAGSASYQSDDMTAKPADFVHIFEQKTTLIGYSKATLYVSCADNDDMDIYLSLRKADAHGKVLEHVNVPWEELPSDIRTAEQHFGPTGVLRLSHRAQDPQKSTPLIPFHPHDKEEKVAPGTITRVEIGFWPMGIQFEKGERLVLRAQGFLDQCREFPQHIGVKPKPDNLNKGTHVIHFGGEHDSNLVVPVVDV</sequence>
<evidence type="ECO:0000256" key="1">
    <source>
        <dbReference type="ARBA" id="ARBA00022801"/>
    </source>
</evidence>
<dbReference type="SUPFAM" id="SSF53474">
    <property type="entry name" value="alpha/beta-Hydrolases"/>
    <property type="match status" value="1"/>
</dbReference>
<evidence type="ECO:0000313" key="4">
    <source>
        <dbReference type="Proteomes" id="UP000774617"/>
    </source>
</evidence>
<name>A0ABQ8FRV4_9PEZI</name>
<dbReference type="Proteomes" id="UP000774617">
    <property type="component" value="Unassembled WGS sequence"/>
</dbReference>
<dbReference type="InterPro" id="IPR008979">
    <property type="entry name" value="Galactose-bd-like_sf"/>
</dbReference>
<dbReference type="Gene3D" id="1.10.3020.20">
    <property type="match status" value="1"/>
</dbReference>
<gene>
    <name evidence="3" type="ORF">B0J12DRAFT_777212</name>
</gene>
<reference evidence="3 4" key="1">
    <citation type="journal article" date="2021" name="Nat. Commun.">
        <title>Genetic determinants of endophytism in the Arabidopsis root mycobiome.</title>
        <authorList>
            <person name="Mesny F."/>
            <person name="Miyauchi S."/>
            <person name="Thiergart T."/>
            <person name="Pickel B."/>
            <person name="Atanasova L."/>
            <person name="Karlsson M."/>
            <person name="Huettel B."/>
            <person name="Barry K.W."/>
            <person name="Haridas S."/>
            <person name="Chen C."/>
            <person name="Bauer D."/>
            <person name="Andreopoulos W."/>
            <person name="Pangilinan J."/>
            <person name="LaButti K."/>
            <person name="Riley R."/>
            <person name="Lipzen A."/>
            <person name="Clum A."/>
            <person name="Drula E."/>
            <person name="Henrissat B."/>
            <person name="Kohler A."/>
            <person name="Grigoriev I.V."/>
            <person name="Martin F.M."/>
            <person name="Hacquard S."/>
        </authorList>
    </citation>
    <scope>NUCLEOTIDE SEQUENCE [LARGE SCALE GENOMIC DNA]</scope>
    <source>
        <strain evidence="3 4">MPI-SDFR-AT-0080</strain>
    </source>
</reference>
<dbReference type="SMART" id="SM00939">
    <property type="entry name" value="PepX_C"/>
    <property type="match status" value="1"/>
</dbReference>
<accession>A0ABQ8FRV4</accession>
<dbReference type="Pfam" id="PF02129">
    <property type="entry name" value="Peptidase_S15"/>
    <property type="match status" value="1"/>
</dbReference>
<dbReference type="PANTHER" id="PTHR43056">
    <property type="entry name" value="PEPTIDASE S9 PROLYL OLIGOPEPTIDASE"/>
    <property type="match status" value="1"/>
</dbReference>
<keyword evidence="4" id="KW-1185">Reference proteome</keyword>
<dbReference type="InterPro" id="IPR029058">
    <property type="entry name" value="AB_hydrolase_fold"/>
</dbReference>
<keyword evidence="1 3" id="KW-0378">Hydrolase</keyword>
<dbReference type="Gene3D" id="2.60.120.260">
    <property type="entry name" value="Galactose-binding domain-like"/>
    <property type="match status" value="1"/>
</dbReference>
<feature type="domain" description="Xaa-Pro dipeptidyl-peptidase C-terminal" evidence="2">
    <location>
        <begin position="329"/>
        <end position="580"/>
    </location>
</feature>
<evidence type="ECO:0000259" key="2">
    <source>
        <dbReference type="SMART" id="SM00939"/>
    </source>
</evidence>
<dbReference type="SUPFAM" id="SSF49785">
    <property type="entry name" value="Galactose-binding domain-like"/>
    <property type="match status" value="1"/>
</dbReference>